<accession>A0ABQ0A574</accession>
<dbReference type="PANTHER" id="PTHR10188">
    <property type="entry name" value="L-ASPARAGINASE"/>
    <property type="match status" value="1"/>
</dbReference>
<dbReference type="EMBL" id="BAABWN010000001">
    <property type="protein sequence ID" value="GAA6166658.1"/>
    <property type="molecule type" value="Genomic_DNA"/>
</dbReference>
<dbReference type="CDD" id="cd04701">
    <property type="entry name" value="Asparaginase_2"/>
    <property type="match status" value="1"/>
</dbReference>
<feature type="signal peptide" evidence="1">
    <location>
        <begin position="1"/>
        <end position="20"/>
    </location>
</feature>
<evidence type="ECO:0000256" key="1">
    <source>
        <dbReference type="SAM" id="SignalP"/>
    </source>
</evidence>
<dbReference type="RefSeq" id="WP_353301537.1">
    <property type="nucleotide sequence ID" value="NZ_BAABWN010000001.1"/>
</dbReference>
<keyword evidence="3" id="KW-1185">Reference proteome</keyword>
<reference evidence="2 3" key="1">
    <citation type="submission" date="2024-04" db="EMBL/GenBank/DDBJ databases">
        <title>Draft genome sequence of Sessilibacter corallicola NBRC 116591.</title>
        <authorList>
            <person name="Miyakawa T."/>
            <person name="Kusuya Y."/>
            <person name="Miura T."/>
        </authorList>
    </citation>
    <scope>NUCLEOTIDE SEQUENCE [LARGE SCALE GENOMIC DNA]</scope>
    <source>
        <strain evidence="2 3">KU-00831-HH</strain>
    </source>
</reference>
<proteinExistence type="predicted"/>
<dbReference type="Pfam" id="PF01112">
    <property type="entry name" value="Asparaginase_2"/>
    <property type="match status" value="1"/>
</dbReference>
<protein>
    <submittedName>
        <fullName evidence="2">Isoaspartyl peptidase/L-asparaginase</fullName>
    </submittedName>
</protein>
<dbReference type="InterPro" id="IPR029055">
    <property type="entry name" value="Ntn_hydrolases_N"/>
</dbReference>
<dbReference type="InterPro" id="IPR000246">
    <property type="entry name" value="Peptidase_T2"/>
</dbReference>
<comment type="caution">
    <text evidence="2">The sequence shown here is derived from an EMBL/GenBank/DDBJ whole genome shotgun (WGS) entry which is preliminary data.</text>
</comment>
<sequence>MKLKAVLLLSLIFINAHSIAADKFGIVIHGGAGTIKKENLTDEKLEAINAVLTKATEAGYNALENGESSLDAIAIAINILEDSPIFNAGLGAVYTYDGLHALDASIMDGATRNAGAIAGVAHIKNPIDLAREVMDKSVHVMLSGAGAEEFAIQQGFDLVPADYFDTSHRYEAWKKARQRLAEAKTVEQQASVYLQDDFRYGTVGAVALDKNGNLAAGTSTGGMTAKRFDRIGDSPVIGAGTWADNTSCAVSATGHGEYFIRNHVAADICARVKYQNKSVETAAEEVIQDVLKPIGGTGGVIVIDAQGNFTMEFNTPGMYRAVKTTDKKLEVGIFAKN</sequence>
<feature type="chain" id="PRO_5047477968" evidence="1">
    <location>
        <begin position="21"/>
        <end position="337"/>
    </location>
</feature>
<keyword evidence="1" id="KW-0732">Signal</keyword>
<gene>
    <name evidence="2" type="ORF">NBRC116591_04680</name>
</gene>
<dbReference type="SUPFAM" id="SSF56235">
    <property type="entry name" value="N-terminal nucleophile aminohydrolases (Ntn hydrolases)"/>
    <property type="match status" value="1"/>
</dbReference>
<dbReference type="PANTHER" id="PTHR10188:SF6">
    <property type="entry name" value="N(4)-(BETA-N-ACETYLGLUCOSAMINYL)-L-ASPARAGINASE"/>
    <property type="match status" value="1"/>
</dbReference>
<organism evidence="2 3">
    <name type="scientific">Sessilibacter corallicola</name>
    <dbReference type="NCBI Taxonomy" id="2904075"/>
    <lineage>
        <taxon>Bacteria</taxon>
        <taxon>Pseudomonadati</taxon>
        <taxon>Pseudomonadota</taxon>
        <taxon>Gammaproteobacteria</taxon>
        <taxon>Cellvibrionales</taxon>
        <taxon>Cellvibrionaceae</taxon>
        <taxon>Sessilibacter</taxon>
    </lineage>
</organism>
<name>A0ABQ0A574_9GAMM</name>
<dbReference type="Proteomes" id="UP001465153">
    <property type="component" value="Unassembled WGS sequence"/>
</dbReference>
<evidence type="ECO:0000313" key="3">
    <source>
        <dbReference type="Proteomes" id="UP001465153"/>
    </source>
</evidence>
<evidence type="ECO:0000313" key="2">
    <source>
        <dbReference type="EMBL" id="GAA6166658.1"/>
    </source>
</evidence>
<dbReference type="Gene3D" id="3.60.20.30">
    <property type="entry name" value="(Glycosyl)asparaginase"/>
    <property type="match status" value="1"/>
</dbReference>